<keyword evidence="2" id="KW-1133">Transmembrane helix</keyword>
<evidence type="ECO:0000256" key="2">
    <source>
        <dbReference type="SAM" id="Phobius"/>
    </source>
</evidence>
<keyword evidence="4" id="KW-1185">Reference proteome</keyword>
<dbReference type="EMBL" id="OW240918">
    <property type="protein sequence ID" value="CAH2308117.1"/>
    <property type="molecule type" value="Genomic_DNA"/>
</dbReference>
<dbReference type="AlphaFoldDB" id="A0AAD1SRH5"/>
<name>A0AAD1SRH5_PELCU</name>
<accession>A0AAD1SRH5</accession>
<feature type="region of interest" description="Disordered" evidence="1">
    <location>
        <begin position="105"/>
        <end position="144"/>
    </location>
</feature>
<proteinExistence type="predicted"/>
<evidence type="ECO:0000313" key="3">
    <source>
        <dbReference type="EMBL" id="CAH2308117.1"/>
    </source>
</evidence>
<sequence>MEPLDIPVATWAFLMFIPITVLCVFCKKKKPTRIQQTFECVYKDNFTKPPSSSFIVISGSHYPQRTLTSPSIVSQRDLFLDIPTPALGPRRVSYIEANEPGISLEFGNRSEQRSHSVSHSRKDKSSDEEYEEENGGNYTNEKSARDYIEVIPEKNDQVPTINVLISQDNRASMSSVNTDENYVNVENSCEAKDSCSCNDDNYVNVGTSDLEDTQQSESSEYVNVEDDPKNSGNDSDDENDYENVKSQKGSR</sequence>
<evidence type="ECO:0000313" key="4">
    <source>
        <dbReference type="Proteomes" id="UP001295444"/>
    </source>
</evidence>
<dbReference type="Proteomes" id="UP001295444">
    <property type="component" value="Chromosome 07"/>
</dbReference>
<organism evidence="3 4">
    <name type="scientific">Pelobates cultripes</name>
    <name type="common">Western spadefoot toad</name>
    <dbReference type="NCBI Taxonomy" id="61616"/>
    <lineage>
        <taxon>Eukaryota</taxon>
        <taxon>Metazoa</taxon>
        <taxon>Chordata</taxon>
        <taxon>Craniata</taxon>
        <taxon>Vertebrata</taxon>
        <taxon>Euteleostomi</taxon>
        <taxon>Amphibia</taxon>
        <taxon>Batrachia</taxon>
        <taxon>Anura</taxon>
        <taxon>Pelobatoidea</taxon>
        <taxon>Pelobatidae</taxon>
        <taxon>Pelobates</taxon>
    </lineage>
</organism>
<feature type="region of interest" description="Disordered" evidence="1">
    <location>
        <begin position="203"/>
        <end position="251"/>
    </location>
</feature>
<evidence type="ECO:0000256" key="1">
    <source>
        <dbReference type="SAM" id="MobiDB-lite"/>
    </source>
</evidence>
<feature type="transmembrane region" description="Helical" evidence="2">
    <location>
        <begin position="6"/>
        <end position="26"/>
    </location>
</feature>
<reference evidence="3" key="1">
    <citation type="submission" date="2022-03" db="EMBL/GenBank/DDBJ databases">
        <authorList>
            <person name="Alioto T."/>
            <person name="Alioto T."/>
            <person name="Gomez Garrido J."/>
        </authorList>
    </citation>
    <scope>NUCLEOTIDE SEQUENCE</scope>
</reference>
<keyword evidence="2" id="KW-0472">Membrane</keyword>
<gene>
    <name evidence="3" type="ORF">PECUL_23A025057</name>
</gene>
<keyword evidence="2" id="KW-0812">Transmembrane</keyword>
<protein>
    <submittedName>
        <fullName evidence="3">Uncharacterized protein</fullName>
    </submittedName>
</protein>